<accession>A0AAN7PMF8</accession>
<evidence type="ECO:0000256" key="4">
    <source>
        <dbReference type="ARBA" id="ARBA00023273"/>
    </source>
</evidence>
<sequence>MYRTEEKLFENQNNKYVAFATMEDLLEKLKILQYEADFISNLKMMPIHKYYFVTLKNPGEQFFLFTSLAAWLTQKSGKFIDTPQEYDDPNTVIATIIDVLRELNIPVDFSPNKLKQGVGEYVVYVLNNLANVALENLSFTWKSPEPPQEKEEEAEVIEDESEVTLDRVEEEMLAAYSDDSEEENIFTISNLNGANTIYKPEIQVGGNVDVESWKLELERVLPHLKVVIKNDNRDWRSHFEQMKSYRANSENSLVLSKNNLEKLHKEISVNLEKISNRERYLNKELEPALDEYRLLQDQLSKVKESYQNISGGVMERNRHLATLTDKIDGIIQQMEERGSSMTDGTPLVNIKKAIGKVKTEITEMDVRIAVLDCVLLQSKMKEKSILEHDLYKSTKVF</sequence>
<dbReference type="GO" id="GO:0042073">
    <property type="term" value="P:intraciliary transport"/>
    <property type="evidence" value="ECO:0007669"/>
    <property type="project" value="TreeGrafter"/>
</dbReference>
<reference evidence="6" key="1">
    <citation type="submission" date="2023-01" db="EMBL/GenBank/DDBJ databases">
        <title>Key to firefly adult light organ development and bioluminescence: homeobox transcription factors regulate luciferase expression and transportation to peroxisome.</title>
        <authorList>
            <person name="Fu X."/>
        </authorList>
    </citation>
    <scope>NUCLEOTIDE SEQUENCE [LARGE SCALE GENOMIC DNA]</scope>
</reference>
<keyword evidence="3" id="KW-0969">Cilium</keyword>
<dbReference type="PANTHER" id="PTHR16011:SF0">
    <property type="entry name" value="INTRAFLAGELLAR TRANSPORT PROTEIN 57 HOMOLOG"/>
    <property type="match status" value="1"/>
</dbReference>
<evidence type="ECO:0000313" key="5">
    <source>
        <dbReference type="EMBL" id="KAK4886211.1"/>
    </source>
</evidence>
<dbReference type="PANTHER" id="PTHR16011">
    <property type="entry name" value="IFT57/HIPPI"/>
    <property type="match status" value="1"/>
</dbReference>
<dbReference type="GO" id="GO:0005929">
    <property type="term" value="C:cilium"/>
    <property type="evidence" value="ECO:0007669"/>
    <property type="project" value="UniProtKB-SubCell"/>
</dbReference>
<dbReference type="GO" id="GO:0005815">
    <property type="term" value="C:microtubule organizing center"/>
    <property type="evidence" value="ECO:0007669"/>
    <property type="project" value="TreeGrafter"/>
</dbReference>
<evidence type="ECO:0000256" key="3">
    <source>
        <dbReference type="ARBA" id="ARBA00023069"/>
    </source>
</evidence>
<proteinExistence type="inferred from homology"/>
<keyword evidence="4" id="KW-0966">Cell projection</keyword>
<comment type="similarity">
    <text evidence="2">Belongs to the IFT57 family.</text>
</comment>
<dbReference type="GO" id="GO:0005794">
    <property type="term" value="C:Golgi apparatus"/>
    <property type="evidence" value="ECO:0007669"/>
    <property type="project" value="TreeGrafter"/>
</dbReference>
<dbReference type="GO" id="GO:1905515">
    <property type="term" value="P:non-motile cilium assembly"/>
    <property type="evidence" value="ECO:0007669"/>
    <property type="project" value="TreeGrafter"/>
</dbReference>
<evidence type="ECO:0008006" key="7">
    <source>
        <dbReference type="Google" id="ProtNLM"/>
    </source>
</evidence>
<keyword evidence="6" id="KW-1185">Reference proteome</keyword>
<dbReference type="GO" id="GO:0030992">
    <property type="term" value="C:intraciliary transport particle B"/>
    <property type="evidence" value="ECO:0007669"/>
    <property type="project" value="TreeGrafter"/>
</dbReference>
<dbReference type="AlphaFoldDB" id="A0AAN7PMF8"/>
<dbReference type="EMBL" id="JARPUR010000001">
    <property type="protein sequence ID" value="KAK4886211.1"/>
    <property type="molecule type" value="Genomic_DNA"/>
</dbReference>
<dbReference type="Proteomes" id="UP001353858">
    <property type="component" value="Unassembled WGS sequence"/>
</dbReference>
<protein>
    <recommendedName>
        <fullName evidence="7">Intraflagellar transport protein 57 homolog</fullName>
    </recommendedName>
</protein>
<name>A0AAN7PMF8_9COLE</name>
<dbReference type="Pfam" id="PF10498">
    <property type="entry name" value="IFT57"/>
    <property type="match status" value="1"/>
</dbReference>
<organism evidence="5 6">
    <name type="scientific">Aquatica leii</name>
    <dbReference type="NCBI Taxonomy" id="1421715"/>
    <lineage>
        <taxon>Eukaryota</taxon>
        <taxon>Metazoa</taxon>
        <taxon>Ecdysozoa</taxon>
        <taxon>Arthropoda</taxon>
        <taxon>Hexapoda</taxon>
        <taxon>Insecta</taxon>
        <taxon>Pterygota</taxon>
        <taxon>Neoptera</taxon>
        <taxon>Endopterygota</taxon>
        <taxon>Coleoptera</taxon>
        <taxon>Polyphaga</taxon>
        <taxon>Elateriformia</taxon>
        <taxon>Elateroidea</taxon>
        <taxon>Lampyridae</taxon>
        <taxon>Luciolinae</taxon>
        <taxon>Aquatica</taxon>
    </lineage>
</organism>
<evidence type="ECO:0000256" key="1">
    <source>
        <dbReference type="ARBA" id="ARBA00004138"/>
    </source>
</evidence>
<gene>
    <name evidence="5" type="ORF">RN001_002482</name>
</gene>
<comment type="subcellular location">
    <subcellularLocation>
        <location evidence="1">Cell projection</location>
        <location evidence="1">Cilium</location>
    </subcellularLocation>
</comment>
<evidence type="ECO:0000313" key="6">
    <source>
        <dbReference type="Proteomes" id="UP001353858"/>
    </source>
</evidence>
<dbReference type="InterPro" id="IPR019530">
    <property type="entry name" value="Intra-flagellar_transport_57"/>
</dbReference>
<comment type="caution">
    <text evidence="5">The sequence shown here is derived from an EMBL/GenBank/DDBJ whole genome shotgun (WGS) entry which is preliminary data.</text>
</comment>
<evidence type="ECO:0000256" key="2">
    <source>
        <dbReference type="ARBA" id="ARBA00009415"/>
    </source>
</evidence>